<dbReference type="EMBL" id="QTQV01000009">
    <property type="protein sequence ID" value="RQT14930.1"/>
    <property type="molecule type" value="Genomic_DNA"/>
</dbReference>
<evidence type="ECO:0000256" key="5">
    <source>
        <dbReference type="ARBA" id="ARBA00022741"/>
    </source>
</evidence>
<dbReference type="GO" id="GO:0005524">
    <property type="term" value="F:ATP binding"/>
    <property type="evidence" value="ECO:0007669"/>
    <property type="project" value="UniProtKB-KW"/>
</dbReference>
<dbReference type="GO" id="GO:0016887">
    <property type="term" value="F:ATP hydrolysis activity"/>
    <property type="evidence" value="ECO:0007669"/>
    <property type="project" value="InterPro"/>
</dbReference>
<evidence type="ECO:0000313" key="9">
    <source>
        <dbReference type="EMBL" id="RQT14930.1"/>
    </source>
</evidence>
<dbReference type="PANTHER" id="PTHR43820">
    <property type="entry name" value="HIGH-AFFINITY BRANCHED-CHAIN AMINO ACID TRANSPORT ATP-BINDING PROTEIN LIVF"/>
    <property type="match status" value="1"/>
</dbReference>
<gene>
    <name evidence="9" type="ORF">DF051_17395</name>
</gene>
<keyword evidence="6 9" id="KW-0067">ATP-binding</keyword>
<comment type="similarity">
    <text evidence="1">Belongs to the ABC transporter superfamily.</text>
</comment>
<comment type="caution">
    <text evidence="9">The sequence shown here is derived from an EMBL/GenBank/DDBJ whole genome shotgun (WGS) entry which is preliminary data.</text>
</comment>
<evidence type="ECO:0000313" key="10">
    <source>
        <dbReference type="Proteomes" id="UP000277921"/>
    </source>
</evidence>
<dbReference type="InterPro" id="IPR052156">
    <property type="entry name" value="BCAA_Transport_ATP-bd_LivF"/>
</dbReference>
<keyword evidence="4" id="KW-0472">Membrane</keyword>
<keyword evidence="2" id="KW-0813">Transport</keyword>
<feature type="domain" description="ABC transporter" evidence="8">
    <location>
        <begin position="15"/>
        <end position="243"/>
    </location>
</feature>
<keyword evidence="4" id="KW-0997">Cell inner membrane</keyword>
<evidence type="ECO:0000256" key="1">
    <source>
        <dbReference type="ARBA" id="ARBA00005417"/>
    </source>
</evidence>
<dbReference type="InterPro" id="IPR003593">
    <property type="entry name" value="AAA+_ATPase"/>
</dbReference>
<dbReference type="InterPro" id="IPR003439">
    <property type="entry name" value="ABC_transporter-like_ATP-bd"/>
</dbReference>
<evidence type="ECO:0000256" key="3">
    <source>
        <dbReference type="ARBA" id="ARBA00022475"/>
    </source>
</evidence>
<dbReference type="GO" id="GO:0015807">
    <property type="term" value="P:L-amino acid transport"/>
    <property type="evidence" value="ECO:0007669"/>
    <property type="project" value="TreeGrafter"/>
</dbReference>
<dbReference type="RefSeq" id="WP_124579998.1">
    <property type="nucleotide sequence ID" value="NZ_QTQV01000009.1"/>
</dbReference>
<keyword evidence="7" id="KW-0029">Amino-acid transport</keyword>
<evidence type="ECO:0000256" key="6">
    <source>
        <dbReference type="ARBA" id="ARBA00022840"/>
    </source>
</evidence>
<dbReference type="SMART" id="SM00382">
    <property type="entry name" value="AAA"/>
    <property type="match status" value="1"/>
</dbReference>
<evidence type="ECO:0000259" key="8">
    <source>
        <dbReference type="PROSITE" id="PS50893"/>
    </source>
</evidence>
<dbReference type="AlphaFoldDB" id="A0A3N8PV23"/>
<evidence type="ECO:0000256" key="2">
    <source>
        <dbReference type="ARBA" id="ARBA00022448"/>
    </source>
</evidence>
<dbReference type="InterPro" id="IPR027417">
    <property type="entry name" value="P-loop_NTPase"/>
</dbReference>
<dbReference type="CDD" id="cd03224">
    <property type="entry name" value="ABC_TM1139_LivF_branched"/>
    <property type="match status" value="1"/>
</dbReference>
<reference evidence="9 10" key="1">
    <citation type="submission" date="2018-08" db="EMBL/GenBank/DDBJ databases">
        <title>Comparative analysis of Burkholderia isolates from Puerto Rico.</title>
        <authorList>
            <person name="Hall C."/>
            <person name="Sahl J."/>
            <person name="Wagner D."/>
        </authorList>
    </citation>
    <scope>NUCLEOTIDE SEQUENCE [LARGE SCALE GENOMIC DNA]</scope>
    <source>
        <strain evidence="9 10">Bp9025</strain>
    </source>
</reference>
<dbReference type="Pfam" id="PF00005">
    <property type="entry name" value="ABC_tran"/>
    <property type="match status" value="1"/>
</dbReference>
<dbReference type="GO" id="GO:0015658">
    <property type="term" value="F:branched-chain amino acid transmembrane transporter activity"/>
    <property type="evidence" value="ECO:0007669"/>
    <property type="project" value="TreeGrafter"/>
</dbReference>
<proteinExistence type="inferred from homology"/>
<dbReference type="PROSITE" id="PS50893">
    <property type="entry name" value="ABC_TRANSPORTER_2"/>
    <property type="match status" value="1"/>
</dbReference>
<dbReference type="Gene3D" id="3.40.50.300">
    <property type="entry name" value="P-loop containing nucleotide triphosphate hydrolases"/>
    <property type="match status" value="1"/>
</dbReference>
<protein>
    <submittedName>
        <fullName evidence="9">ABC transporter ATP-binding protein</fullName>
    </submittedName>
</protein>
<keyword evidence="5" id="KW-0547">Nucleotide-binding</keyword>
<dbReference type="Proteomes" id="UP000277921">
    <property type="component" value="Unassembled WGS sequence"/>
</dbReference>
<accession>A0A3N8PV23</accession>
<name>A0A3N8PV23_9BURK</name>
<keyword evidence="3" id="KW-1003">Cell membrane</keyword>
<dbReference type="PROSITE" id="PS00211">
    <property type="entry name" value="ABC_TRANSPORTER_1"/>
    <property type="match status" value="1"/>
</dbReference>
<dbReference type="SUPFAM" id="SSF52540">
    <property type="entry name" value="P-loop containing nucleoside triphosphate hydrolases"/>
    <property type="match status" value="1"/>
</dbReference>
<evidence type="ECO:0000256" key="4">
    <source>
        <dbReference type="ARBA" id="ARBA00022519"/>
    </source>
</evidence>
<sequence length="243" mass="26491">MKRIDGTTRRGQPAIEVSDLKTWYGDSQALFGVNLRVMSGEVLGISGRNGAGKTTTLRAIMGMTPNQSGDINILGAPVTGRSPSYLARLGIGYCPEERGIFASLTVDENLLLPPTVCQGGLSIDEIKELFPNLQRRGRHYGGQLSGGEQQMLAIGRILRTGARILILDEPSEGLSPVFVGIIKAAMKRLKERGYTIVLVEQNLSFVMSLADRMLFLEDGYVVADEPTETVRKDLARFTHLLAL</sequence>
<organism evidence="9 10">
    <name type="scientific">Burkholderia contaminans</name>
    <dbReference type="NCBI Taxonomy" id="488447"/>
    <lineage>
        <taxon>Bacteria</taxon>
        <taxon>Pseudomonadati</taxon>
        <taxon>Pseudomonadota</taxon>
        <taxon>Betaproteobacteria</taxon>
        <taxon>Burkholderiales</taxon>
        <taxon>Burkholderiaceae</taxon>
        <taxon>Burkholderia</taxon>
        <taxon>Burkholderia cepacia complex</taxon>
    </lineage>
</organism>
<dbReference type="PANTHER" id="PTHR43820:SF4">
    <property type="entry name" value="HIGH-AFFINITY BRANCHED-CHAIN AMINO ACID TRANSPORT ATP-BINDING PROTEIN LIVF"/>
    <property type="match status" value="1"/>
</dbReference>
<dbReference type="InterPro" id="IPR017871">
    <property type="entry name" value="ABC_transporter-like_CS"/>
</dbReference>
<evidence type="ECO:0000256" key="7">
    <source>
        <dbReference type="ARBA" id="ARBA00022970"/>
    </source>
</evidence>